<dbReference type="AlphaFoldDB" id="A0A2P6V9F7"/>
<dbReference type="Proteomes" id="UP000239649">
    <property type="component" value="Unassembled WGS sequence"/>
</dbReference>
<feature type="compositionally biased region" description="Low complexity" evidence="1">
    <location>
        <begin position="791"/>
        <end position="800"/>
    </location>
</feature>
<comment type="caution">
    <text evidence="2">The sequence shown here is derived from an EMBL/GenBank/DDBJ whole genome shotgun (WGS) entry which is preliminary data.</text>
</comment>
<proteinExistence type="predicted"/>
<sequence>MIKMRLIAGPLQEVPRVNLEGVNELIASTEEPGLDDVCIIRSVAKGMLASLPESTEPTCNEASLHNQRTVACLLLLAKVPLVDASEASRLLEVLCTLRARRPDLVHEVDVCVLASMASLKDKLRVAMAPGQHTAALQAMATLARNLTADGDDAGNNLFLQAAKIVSKTLMCWRAFVCDVMEDCAEAACKVAAPKPTKPEEVALWHRTRVGSAGALAPLLRALDPYGGLELESRLGRANVASLFDLYRWLWLRHCISNTAQGIAGKQRIKWDDSKHQFVGSPIIDKIYLEQASYTLATLAERIRKSLTAHGQPRLPYSASFKEALKGNKAAQKITHMVGKTVLAFQFITSSSKVLCGKEHVVVHKLVLQADVVDKELPLLAAEAAKLAAFLEESRIAAAVEGRAPLAAADLATLQGLASAVTAHAALLSYVGPPLDTWEGGAQRNAFIGCVAIRKLGRAWEDVAEVLVELDSKVERKSLALGSKLAGWTRTLNPPGEKDAVTGDHLAATVAPFVLDRFKETAAKDPAVSEWLSKYTSGMDLYVDLLHVRDDDSLIDLGAATHLELLSYLNNIMQAIGISSKALEPLQLGLQMSWTPAKVSAMAHLNNATHELLVYAVPAMIKLSPTDKAAVEALVGKVHTHLQERIVPLLVLLSDTVIESGLLGESHEDARQLVRDSRAKLDQDLQQQERSERAEETRGILAAIKEHTTRTISQTVSQTVLAMQRAGLAAPGVQVFAERDAAEAAEALAVLAQMVAEHNATPEDDVAYSTPSPATARAVQRAAPSPAPAAPSPARVKSSQQTAEALATLAQPKVLRAHNGPANTAAKVIEASKLVAGRALQSADGAAMESVAKLAGLVDVPAAEP</sequence>
<reference evidence="2 3" key="1">
    <citation type="journal article" date="2018" name="Plant J.">
        <title>Genome sequences of Chlorella sorokiniana UTEX 1602 and Micractinium conductrix SAG 241.80: implications to maltose excretion by a green alga.</title>
        <authorList>
            <person name="Arriola M.B."/>
            <person name="Velmurugan N."/>
            <person name="Zhang Y."/>
            <person name="Plunkett M.H."/>
            <person name="Hondzo H."/>
            <person name="Barney B.M."/>
        </authorList>
    </citation>
    <scope>NUCLEOTIDE SEQUENCE [LARGE SCALE GENOMIC DNA]</scope>
    <source>
        <strain evidence="2 3">SAG 241.80</strain>
    </source>
</reference>
<gene>
    <name evidence="2" type="ORF">C2E20_5812</name>
</gene>
<feature type="region of interest" description="Disordered" evidence="1">
    <location>
        <begin position="762"/>
        <end position="800"/>
    </location>
</feature>
<accession>A0A2P6V9F7</accession>
<keyword evidence="3" id="KW-1185">Reference proteome</keyword>
<evidence type="ECO:0000313" key="2">
    <source>
        <dbReference type="EMBL" id="PSC70711.1"/>
    </source>
</evidence>
<dbReference type="EMBL" id="LHPF02000018">
    <property type="protein sequence ID" value="PSC70711.1"/>
    <property type="molecule type" value="Genomic_DNA"/>
</dbReference>
<name>A0A2P6V9F7_9CHLO</name>
<organism evidence="2 3">
    <name type="scientific">Micractinium conductrix</name>
    <dbReference type="NCBI Taxonomy" id="554055"/>
    <lineage>
        <taxon>Eukaryota</taxon>
        <taxon>Viridiplantae</taxon>
        <taxon>Chlorophyta</taxon>
        <taxon>core chlorophytes</taxon>
        <taxon>Trebouxiophyceae</taxon>
        <taxon>Chlorellales</taxon>
        <taxon>Chlorellaceae</taxon>
        <taxon>Chlorella clade</taxon>
        <taxon>Micractinium</taxon>
    </lineage>
</organism>
<evidence type="ECO:0000256" key="1">
    <source>
        <dbReference type="SAM" id="MobiDB-lite"/>
    </source>
</evidence>
<evidence type="ECO:0000313" key="3">
    <source>
        <dbReference type="Proteomes" id="UP000239649"/>
    </source>
</evidence>
<protein>
    <submittedName>
        <fullName evidence="2">Uncharacterized protein</fullName>
    </submittedName>
</protein>